<dbReference type="PANTHER" id="PTHR36959:SF2">
    <property type="entry name" value="ALTERED INHERITANCE OF MITOCHONDRIA PROTEIN 24, MITOCHONDRIAL"/>
    <property type="match status" value="1"/>
</dbReference>
<dbReference type="EMBL" id="AXCR01000004">
    <property type="protein sequence ID" value="KJR88947.1"/>
    <property type="molecule type" value="Genomic_DNA"/>
</dbReference>
<evidence type="ECO:0000313" key="9">
    <source>
        <dbReference type="Proteomes" id="UP000033710"/>
    </source>
</evidence>
<gene>
    <name evidence="8" type="ORF">SPSK_07535</name>
</gene>
<feature type="region of interest" description="Disordered" evidence="7">
    <location>
        <begin position="44"/>
        <end position="83"/>
    </location>
</feature>
<dbReference type="InterPro" id="IPR036983">
    <property type="entry name" value="AIM24_sf"/>
</dbReference>
<proteinExistence type="inferred from homology"/>
<reference evidence="8 9" key="1">
    <citation type="journal article" date="2014" name="BMC Genomics">
        <title>Comparative genomics of the major fungal agents of human and animal Sporotrichosis: Sporothrix schenckii and Sporothrix brasiliensis.</title>
        <authorList>
            <person name="Teixeira M.M."/>
            <person name="de Almeida L.G."/>
            <person name="Kubitschek-Barreira P."/>
            <person name="Alves F.L."/>
            <person name="Kioshima E.S."/>
            <person name="Abadio A.K."/>
            <person name="Fernandes L."/>
            <person name="Derengowski L.S."/>
            <person name="Ferreira K.S."/>
            <person name="Souza R.C."/>
            <person name="Ruiz J.C."/>
            <person name="de Andrade N.C."/>
            <person name="Paes H.C."/>
            <person name="Nicola A.M."/>
            <person name="Albuquerque P."/>
            <person name="Gerber A.L."/>
            <person name="Martins V.P."/>
            <person name="Peconick L.D."/>
            <person name="Neto A.V."/>
            <person name="Chaucanez C.B."/>
            <person name="Silva P.A."/>
            <person name="Cunha O.L."/>
            <person name="de Oliveira F.F."/>
            <person name="dos Santos T.C."/>
            <person name="Barros A.L."/>
            <person name="Soares M.A."/>
            <person name="de Oliveira L.M."/>
            <person name="Marini M.M."/>
            <person name="Villalobos-Duno H."/>
            <person name="Cunha M.M."/>
            <person name="de Hoog S."/>
            <person name="da Silveira J.F."/>
            <person name="Henrissat B."/>
            <person name="Nino-Vega G.A."/>
            <person name="Cisalpino P.S."/>
            <person name="Mora-Montes H.M."/>
            <person name="Almeida S.R."/>
            <person name="Stajich J.E."/>
            <person name="Lopes-Bezerra L.M."/>
            <person name="Vasconcelos A.T."/>
            <person name="Felipe M.S."/>
        </authorList>
    </citation>
    <scope>NUCLEOTIDE SEQUENCE [LARGE SCALE GENOMIC DNA]</scope>
    <source>
        <strain evidence="8 9">1099-18</strain>
    </source>
</reference>
<evidence type="ECO:0000313" key="8">
    <source>
        <dbReference type="EMBL" id="KJR88947.1"/>
    </source>
</evidence>
<evidence type="ECO:0000256" key="4">
    <source>
        <dbReference type="ARBA" id="ARBA00022946"/>
    </source>
</evidence>
<evidence type="ECO:0000256" key="7">
    <source>
        <dbReference type="SAM" id="MobiDB-lite"/>
    </source>
</evidence>
<name>A0A0F2MH55_SPOSC</name>
<dbReference type="AlphaFoldDB" id="A0A0F2MH55"/>
<organism evidence="8 9">
    <name type="scientific">Sporothrix schenckii 1099-18</name>
    <dbReference type="NCBI Taxonomy" id="1397361"/>
    <lineage>
        <taxon>Eukaryota</taxon>
        <taxon>Fungi</taxon>
        <taxon>Dikarya</taxon>
        <taxon>Ascomycota</taxon>
        <taxon>Pezizomycotina</taxon>
        <taxon>Sordariomycetes</taxon>
        <taxon>Sordariomycetidae</taxon>
        <taxon>Ophiostomatales</taxon>
        <taxon>Ophiostomataceae</taxon>
        <taxon>Sporothrix</taxon>
    </lineage>
</organism>
<evidence type="ECO:0000256" key="6">
    <source>
        <dbReference type="RuleBase" id="RU363045"/>
    </source>
</evidence>
<evidence type="ECO:0000256" key="1">
    <source>
        <dbReference type="ARBA" id="ARBA00004173"/>
    </source>
</evidence>
<evidence type="ECO:0000256" key="5">
    <source>
        <dbReference type="ARBA" id="ARBA00023128"/>
    </source>
</evidence>
<dbReference type="GO" id="GO:0007007">
    <property type="term" value="P:inner mitochondrial membrane organization"/>
    <property type="evidence" value="ECO:0007669"/>
    <property type="project" value="TreeGrafter"/>
</dbReference>
<dbReference type="VEuPathDB" id="FungiDB:SPSK_07535"/>
<dbReference type="Proteomes" id="UP000033710">
    <property type="component" value="Unassembled WGS sequence"/>
</dbReference>
<comment type="caution">
    <text evidence="8">The sequence shown here is derived from an EMBL/GenBank/DDBJ whole genome shotgun (WGS) entry which is preliminary data.</text>
</comment>
<dbReference type="SUPFAM" id="SSF51219">
    <property type="entry name" value="TRAP-like"/>
    <property type="match status" value="1"/>
</dbReference>
<dbReference type="OrthoDB" id="5295771at2759"/>
<reference evidence="8 9" key="2">
    <citation type="journal article" date="2015" name="Eukaryot. Cell">
        <title>Asexual propagation of a virulent clone complex in a human and feline outbreak of sporotrichosis.</title>
        <authorList>
            <person name="Teixeira Mde M."/>
            <person name="Rodrigues A.M."/>
            <person name="Tsui C.K."/>
            <person name="de Almeida L.G."/>
            <person name="Van Diepeningen A.D."/>
            <person name="van den Ende B.G."/>
            <person name="Fernandes G.F."/>
            <person name="Kano R."/>
            <person name="Hamelin R.C."/>
            <person name="Lopes-Bezerra L.M."/>
            <person name="Vasconcelos A.T."/>
            <person name="de Hoog S."/>
            <person name="de Camargo Z.P."/>
            <person name="Felipe M.S."/>
        </authorList>
    </citation>
    <scope>NUCLEOTIDE SEQUENCE [LARGE SCALE GENOMIC DNA]</scope>
    <source>
        <strain evidence="8 9">1099-18</strain>
    </source>
</reference>
<dbReference type="InterPro" id="IPR002838">
    <property type="entry name" value="AIM24"/>
</dbReference>
<keyword evidence="5 6" id="KW-0496">Mitochondrion</keyword>
<comment type="subcellular location">
    <subcellularLocation>
        <location evidence="1 6">Mitochondrion</location>
    </subcellularLocation>
</comment>
<dbReference type="GO" id="GO:0005743">
    <property type="term" value="C:mitochondrial inner membrane"/>
    <property type="evidence" value="ECO:0007669"/>
    <property type="project" value="TreeGrafter"/>
</dbReference>
<dbReference type="GeneID" id="27669473"/>
<accession>A0A0F2MH55</accession>
<dbReference type="RefSeq" id="XP_016591623.1">
    <property type="nucleotide sequence ID" value="XM_016734196.1"/>
</dbReference>
<sequence length="459" mass="47635">MRGASLRPPMGVLRSRAATSPASHSICRQCIVSTVGTVASRRTIQISSTPATEFPRPTSGDAFSGSDNDGHGGHGGPGGRDAADARFEVLGSPYSLLSVSLSASQNLYTRRGTLVSVAGKLDNAQSTLSVLAPVRRALLGIPFLYQRISSTTPLTLLIGTKAATTTLFTLHLDGTTDWVVAQRNALLAWTGHTLQVTPQRGAGTARLGLAHWGTSFVTGRGLVALSAPGYIYPVTLGAGEELAVHPSHVVAYAVGKQGAPQPFRLRSAQGVLAGAAASAASAVSSAAASTAQITSRAVRGLRFQVPRATSPPGTATDVATATDNGIAARLGRFWSVMQTTTTYRFVAGALFDARTVLRRTIWGDRLFVHVRGPATLLLSSRGVRVGEVLTRDNVNEIADADAGVVAEAVDKATKPAGERAEAGTATSTDASTTAIHVAEVTASGKVTFTDAKDLKEFVR</sequence>
<dbReference type="KEGG" id="ssck:SPSK_07535"/>
<protein>
    <recommendedName>
        <fullName evidence="3 6">Altered inheritance of mitochondria protein 24, mitochondrial</fullName>
    </recommendedName>
</protein>
<evidence type="ECO:0000256" key="3">
    <source>
        <dbReference type="ARBA" id="ARBA00013287"/>
    </source>
</evidence>
<dbReference type="Pfam" id="PF01987">
    <property type="entry name" value="AIM24"/>
    <property type="match status" value="1"/>
</dbReference>
<dbReference type="Gene3D" id="3.60.160.10">
    <property type="entry name" value="Mitochondrial biogenesis AIM24"/>
    <property type="match status" value="1"/>
</dbReference>
<dbReference type="InterPro" id="IPR016031">
    <property type="entry name" value="Trp_RNA-bd_attenuator-like_dom"/>
</dbReference>
<comment type="similarity">
    <text evidence="2 6">Belongs to the AIM24 family.</text>
</comment>
<dbReference type="PANTHER" id="PTHR36959">
    <property type="entry name" value="ALTERED INHERITANCE OF MITOCHONDRIA PROTEIN 24, MITOCHONDRIAL"/>
    <property type="match status" value="1"/>
</dbReference>
<keyword evidence="4" id="KW-0809">Transit peptide</keyword>
<evidence type="ECO:0000256" key="2">
    <source>
        <dbReference type="ARBA" id="ARBA00009322"/>
    </source>
</evidence>